<keyword evidence="1" id="KW-0472">Membrane</keyword>
<evidence type="ECO:0008006" key="4">
    <source>
        <dbReference type="Google" id="ProtNLM"/>
    </source>
</evidence>
<organism evidence="2 3">
    <name type="scientific">Bradyrhizobium retamae</name>
    <dbReference type="NCBI Taxonomy" id="1300035"/>
    <lineage>
        <taxon>Bacteria</taxon>
        <taxon>Pseudomonadati</taxon>
        <taxon>Pseudomonadota</taxon>
        <taxon>Alphaproteobacteria</taxon>
        <taxon>Hyphomicrobiales</taxon>
        <taxon>Nitrobacteraceae</taxon>
        <taxon>Bradyrhizobium</taxon>
    </lineage>
</organism>
<dbReference type="EMBL" id="LLYA01000182">
    <property type="protein sequence ID" value="KRR19782.1"/>
    <property type="molecule type" value="Genomic_DNA"/>
</dbReference>
<dbReference type="GO" id="GO:0016020">
    <property type="term" value="C:membrane"/>
    <property type="evidence" value="ECO:0007669"/>
    <property type="project" value="GOC"/>
</dbReference>
<feature type="transmembrane region" description="Helical" evidence="1">
    <location>
        <begin position="101"/>
        <end position="122"/>
    </location>
</feature>
<dbReference type="InterPro" id="IPR009305">
    <property type="entry name" value="Mpo1-like"/>
</dbReference>
<dbReference type="GO" id="GO:0046521">
    <property type="term" value="P:sphingoid catabolic process"/>
    <property type="evidence" value="ECO:0007669"/>
    <property type="project" value="TreeGrafter"/>
</dbReference>
<evidence type="ECO:0000256" key="1">
    <source>
        <dbReference type="SAM" id="Phobius"/>
    </source>
</evidence>
<comment type="caution">
    <text evidence="2">The sequence shown here is derived from an EMBL/GenBank/DDBJ whole genome shotgun (WGS) entry which is preliminary data.</text>
</comment>
<evidence type="ECO:0000313" key="2">
    <source>
        <dbReference type="EMBL" id="KRR19782.1"/>
    </source>
</evidence>
<feature type="transmembrane region" description="Helical" evidence="1">
    <location>
        <begin position="75"/>
        <end position="95"/>
    </location>
</feature>
<dbReference type="RefSeq" id="WP_057846558.1">
    <property type="nucleotide sequence ID" value="NZ_LLYA01000182.1"/>
</dbReference>
<dbReference type="Proteomes" id="UP000052023">
    <property type="component" value="Unassembled WGS sequence"/>
</dbReference>
<dbReference type="Pfam" id="PF06127">
    <property type="entry name" value="Mpo1-like"/>
    <property type="match status" value="1"/>
</dbReference>
<protein>
    <recommendedName>
        <fullName evidence="4">DUF962 domain-containing protein</fullName>
    </recommendedName>
</protein>
<accession>A0A0R3MRQ6</accession>
<dbReference type="AlphaFoldDB" id="A0A0R3MRQ6"/>
<keyword evidence="1" id="KW-1133">Transmembrane helix</keyword>
<feature type="transmembrane region" description="Helical" evidence="1">
    <location>
        <begin position="48"/>
        <end position="68"/>
    </location>
</feature>
<feature type="transmembrane region" description="Helical" evidence="1">
    <location>
        <begin position="20"/>
        <end position="42"/>
    </location>
</feature>
<dbReference type="PANTHER" id="PTHR28026:SF9">
    <property type="entry name" value="2-HYDROXY-PALMITIC ACID DIOXYGENASE MPO1"/>
    <property type="match status" value="1"/>
</dbReference>
<gene>
    <name evidence="2" type="ORF">CQ13_32990</name>
</gene>
<name>A0A0R3MRQ6_9BRAD</name>
<keyword evidence="1" id="KW-0812">Transmembrane</keyword>
<evidence type="ECO:0000313" key="3">
    <source>
        <dbReference type="Proteomes" id="UP000052023"/>
    </source>
</evidence>
<reference evidence="2 3" key="1">
    <citation type="submission" date="2014-03" db="EMBL/GenBank/DDBJ databases">
        <title>Bradyrhizobium valentinum sp. nov., isolated from effective nodules of Lupinus mariae-josephae, a lupine endemic of basic-lime soils in Eastern Spain.</title>
        <authorList>
            <person name="Duran D."/>
            <person name="Rey L."/>
            <person name="Navarro A."/>
            <person name="Busquets A."/>
            <person name="Imperial J."/>
            <person name="Ruiz-Argueso T."/>
        </authorList>
    </citation>
    <scope>NUCLEOTIDE SEQUENCE [LARGE SCALE GENOMIC DNA]</scope>
    <source>
        <strain evidence="2 3">Ro19</strain>
    </source>
</reference>
<keyword evidence="3" id="KW-1185">Reference proteome</keyword>
<dbReference type="OrthoDB" id="5515308at2"/>
<sequence length="170" mass="18552">MSSYFRRQLADYVEYHRDPWNCAMHVFGIVFLFLAAILPLSLWSITIFGFQTSAATIAVIPVLVYWFLLDFALGAGILGAAVVLLSAATVIVGHATIAGMWSLTAILIVVGVASQIIGHRVFERRQPALVDNPTHLLLGPMFVMAKLFIALGFRRDLAIIIQVQPQGAAS</sequence>
<dbReference type="PANTHER" id="PTHR28026">
    <property type="entry name" value="DUF962 DOMAIN PROTEIN (AFU_ORTHOLOGUE AFUA_8G05310)"/>
    <property type="match status" value="1"/>
</dbReference>
<proteinExistence type="predicted"/>